<organism evidence="1 2">
    <name type="scientific">Rhizobium wenxiniae</name>
    <dbReference type="NCBI Taxonomy" id="1737357"/>
    <lineage>
        <taxon>Bacteria</taxon>
        <taxon>Pseudomonadati</taxon>
        <taxon>Pseudomonadota</taxon>
        <taxon>Alphaproteobacteria</taxon>
        <taxon>Hyphomicrobiales</taxon>
        <taxon>Rhizobiaceae</taxon>
        <taxon>Rhizobium/Agrobacterium group</taxon>
        <taxon>Rhizobium</taxon>
    </lineage>
</organism>
<name>A0A7X0D2J8_9HYPH</name>
<evidence type="ECO:0000313" key="2">
    <source>
        <dbReference type="Proteomes" id="UP000547879"/>
    </source>
</evidence>
<dbReference type="EMBL" id="JACHEG010000010">
    <property type="protein sequence ID" value="MBB6165579.1"/>
    <property type="molecule type" value="Genomic_DNA"/>
</dbReference>
<comment type="caution">
    <text evidence="1">The sequence shown here is derived from an EMBL/GenBank/DDBJ whole genome shotgun (WGS) entry which is preliminary data.</text>
</comment>
<dbReference type="AlphaFoldDB" id="A0A7X0D2J8"/>
<dbReference type="Proteomes" id="UP000547879">
    <property type="component" value="Unassembled WGS sequence"/>
</dbReference>
<keyword evidence="2" id="KW-1185">Reference proteome</keyword>
<protein>
    <submittedName>
        <fullName evidence="1">Uncharacterized protein</fullName>
    </submittedName>
</protein>
<sequence>MVFGLGFGFSNIGLLKPAGAGLERLRPLSYVTALANDITAGRALAP</sequence>
<proteinExistence type="predicted"/>
<evidence type="ECO:0000313" key="1">
    <source>
        <dbReference type="EMBL" id="MBB6165579.1"/>
    </source>
</evidence>
<gene>
    <name evidence="1" type="ORF">HNQ72_005427</name>
</gene>
<reference evidence="1 2" key="1">
    <citation type="submission" date="2020-08" db="EMBL/GenBank/DDBJ databases">
        <title>Genomic Encyclopedia of Type Strains, Phase IV (KMG-IV): sequencing the most valuable type-strain genomes for metagenomic binning, comparative biology and taxonomic classification.</title>
        <authorList>
            <person name="Goeker M."/>
        </authorList>
    </citation>
    <scope>NUCLEOTIDE SEQUENCE [LARGE SCALE GENOMIC DNA]</scope>
    <source>
        <strain evidence="1 2">DSM 100734</strain>
    </source>
</reference>
<accession>A0A7X0D2J8</accession>